<dbReference type="PROSITE" id="PS50056">
    <property type="entry name" value="TYR_PHOSPHATASE_2"/>
    <property type="match status" value="1"/>
</dbReference>
<dbReference type="PATRIC" id="fig|362787.3.peg.1903"/>
<dbReference type="Proteomes" id="UP000031465">
    <property type="component" value="Unassembled WGS sequence"/>
</dbReference>
<gene>
    <name evidence="2" type="primary">hopD2</name>
    <name evidence="2" type="ORF">DB44_FK00010</name>
</gene>
<name>A0A0C1JJV2_9BACT</name>
<feature type="domain" description="Tyrosine specific protein phosphatases" evidence="1">
    <location>
        <begin position="197"/>
        <end position="245"/>
    </location>
</feature>
<reference evidence="2 3" key="1">
    <citation type="journal article" date="2014" name="Mol. Biol. Evol.">
        <title>Massive expansion of Ubiquitination-related gene families within the Chlamydiae.</title>
        <authorList>
            <person name="Domman D."/>
            <person name="Collingro A."/>
            <person name="Lagkouvardos I."/>
            <person name="Gehre L."/>
            <person name="Weinmaier T."/>
            <person name="Rattei T."/>
            <person name="Subtil A."/>
            <person name="Horn M."/>
        </authorList>
    </citation>
    <scope>NUCLEOTIDE SEQUENCE [LARGE SCALE GENOMIC DNA]</scope>
    <source>
        <strain evidence="2 3">EI2</strain>
    </source>
</reference>
<keyword evidence="2" id="KW-0378">Hydrolase</keyword>
<dbReference type="InterPro" id="IPR000387">
    <property type="entry name" value="Tyr_Pase_dom"/>
</dbReference>
<comment type="caution">
    <text evidence="2">The sequence shown here is derived from an EMBL/GenBank/DDBJ whole genome shotgun (WGS) entry which is preliminary data.</text>
</comment>
<organism evidence="2 3">
    <name type="scientific">Candidatus Protochlamydia amoebophila</name>
    <dbReference type="NCBI Taxonomy" id="362787"/>
    <lineage>
        <taxon>Bacteria</taxon>
        <taxon>Pseudomonadati</taxon>
        <taxon>Chlamydiota</taxon>
        <taxon>Chlamydiia</taxon>
        <taxon>Parachlamydiales</taxon>
        <taxon>Parachlamydiaceae</taxon>
        <taxon>Candidatus Protochlamydia</taxon>
    </lineage>
</organism>
<accession>A0A0C1JJV2</accession>
<dbReference type="Gene3D" id="3.30.70.1690">
    <property type="match status" value="1"/>
</dbReference>
<dbReference type="InterPro" id="IPR016130">
    <property type="entry name" value="Tyr_Pase_AS"/>
</dbReference>
<evidence type="ECO:0000259" key="1">
    <source>
        <dbReference type="PROSITE" id="PS50056"/>
    </source>
</evidence>
<evidence type="ECO:0000313" key="3">
    <source>
        <dbReference type="Proteomes" id="UP000031465"/>
    </source>
</evidence>
<dbReference type="SMART" id="SM01301">
    <property type="entry name" value="PTPlike_phytase"/>
    <property type="match status" value="1"/>
</dbReference>
<evidence type="ECO:0000313" key="2">
    <source>
        <dbReference type="EMBL" id="KIC70896.1"/>
    </source>
</evidence>
<dbReference type="Pfam" id="PF14566">
    <property type="entry name" value="PTPlike_phytase"/>
    <property type="match status" value="1"/>
</dbReference>
<dbReference type="GO" id="GO:0004725">
    <property type="term" value="F:protein tyrosine phosphatase activity"/>
    <property type="evidence" value="ECO:0007669"/>
    <property type="project" value="UniProtKB-EC"/>
</dbReference>
<proteinExistence type="predicted"/>
<dbReference type="AlphaFoldDB" id="A0A0C1JJV2"/>
<dbReference type="EC" id="3.1.3.48" evidence="2"/>
<dbReference type="PROSITE" id="PS00383">
    <property type="entry name" value="TYR_PHOSPHATASE_1"/>
    <property type="match status" value="1"/>
</dbReference>
<dbReference type="EMBL" id="JSAN01000132">
    <property type="protein sequence ID" value="KIC70896.1"/>
    <property type="molecule type" value="Genomic_DNA"/>
</dbReference>
<dbReference type="Gene3D" id="3.90.190.10">
    <property type="entry name" value="Protein tyrosine phosphatase superfamily"/>
    <property type="match status" value="1"/>
</dbReference>
<sequence length="312" mass="35719">MMKNIYILLFLFSLGVVAQSFLYQHQPNLFPIVDAPLNSENHLPKKWRSTKQISQLVGNYANLKGLTQLHLSGSGQFSQEDLKNMSQEIKGKAVVLDLREESHGFIDGTPISWTDGLNYGNVGKTLRQIELDEQKRLKLTAQKGSIIVDLSKDLGENFQKFFVREVKTEKELVESFGYTYIRLPITDHHRPVDSVVDQFIEIVLSLPADSWIHLHCKGGKGRTTTFMTLYDIMHNAQTVGLNDILSRQSLLGGSDLVQAEKNETYKQKPAKDRIEFIRAFYTYCREVPNFEMTWSDWVHQKQLVAYQTSSSN</sequence>
<protein>
    <submittedName>
        <fullName evidence="2">Effector protein hopD2</fullName>
        <ecNumber evidence="2">3.1.3.48</ecNumber>
    </submittedName>
</protein>
<dbReference type="InterPro" id="IPR029021">
    <property type="entry name" value="Prot-tyrosine_phosphatase-like"/>
</dbReference>
<dbReference type="SUPFAM" id="SSF52799">
    <property type="entry name" value="(Phosphotyrosine protein) phosphatases II"/>
    <property type="match status" value="1"/>
</dbReference>